<comment type="caution">
    <text evidence="3">The sequence shown here is derived from an EMBL/GenBank/DDBJ whole genome shotgun (WGS) entry which is preliminary data.</text>
</comment>
<feature type="region of interest" description="Disordered" evidence="1">
    <location>
        <begin position="74"/>
        <end position="101"/>
    </location>
</feature>
<evidence type="ECO:0000313" key="3">
    <source>
        <dbReference type="EMBL" id="CAE8623152.1"/>
    </source>
</evidence>
<dbReference type="EMBL" id="CAJNNV010028123">
    <property type="protein sequence ID" value="CAE8623152.1"/>
    <property type="molecule type" value="Genomic_DNA"/>
</dbReference>
<evidence type="ECO:0000313" key="2">
    <source>
        <dbReference type="EMBL" id="CAE8587472.1"/>
    </source>
</evidence>
<keyword evidence="4" id="KW-1185">Reference proteome</keyword>
<evidence type="ECO:0000256" key="1">
    <source>
        <dbReference type="SAM" id="MobiDB-lite"/>
    </source>
</evidence>
<feature type="compositionally biased region" description="Polar residues" evidence="1">
    <location>
        <begin position="77"/>
        <end position="87"/>
    </location>
</feature>
<dbReference type="AlphaFoldDB" id="A0A813GDQ1"/>
<sequence length="101" mass="10559">MPSEDASPVGEGWTRHNAEMLLHPPSQVFFAQRGEQRGKYLLRSDDGSLSVCPAPHVSADCPLEVRAASACVLRPCPQTTEGSSASGRRSGPQDGAVSGPG</sequence>
<organism evidence="3 4">
    <name type="scientific">Polarella glacialis</name>
    <name type="common">Dinoflagellate</name>
    <dbReference type="NCBI Taxonomy" id="89957"/>
    <lineage>
        <taxon>Eukaryota</taxon>
        <taxon>Sar</taxon>
        <taxon>Alveolata</taxon>
        <taxon>Dinophyceae</taxon>
        <taxon>Suessiales</taxon>
        <taxon>Suessiaceae</taxon>
        <taxon>Polarella</taxon>
    </lineage>
</organism>
<accession>A0A813GDQ1</accession>
<dbReference type="EMBL" id="CAJNNV010002615">
    <property type="protein sequence ID" value="CAE8587472.1"/>
    <property type="molecule type" value="Genomic_DNA"/>
</dbReference>
<proteinExistence type="predicted"/>
<protein>
    <submittedName>
        <fullName evidence="3">Uncharacterized protein</fullName>
    </submittedName>
</protein>
<dbReference type="OrthoDB" id="2530521at2759"/>
<evidence type="ECO:0000313" key="4">
    <source>
        <dbReference type="Proteomes" id="UP000654075"/>
    </source>
</evidence>
<name>A0A813GDQ1_POLGL</name>
<dbReference type="Proteomes" id="UP000654075">
    <property type="component" value="Unassembled WGS sequence"/>
</dbReference>
<gene>
    <name evidence="3" type="ORF">PGLA1383_LOCUS40450</name>
    <name evidence="2" type="ORF">PGLA1383_LOCUS6309</name>
</gene>
<reference evidence="3" key="1">
    <citation type="submission" date="2021-02" db="EMBL/GenBank/DDBJ databases">
        <authorList>
            <person name="Dougan E. K."/>
            <person name="Rhodes N."/>
            <person name="Thang M."/>
            <person name="Chan C."/>
        </authorList>
    </citation>
    <scope>NUCLEOTIDE SEQUENCE</scope>
</reference>